<feature type="binding site" evidence="2">
    <location>
        <begin position="221"/>
        <end position="224"/>
    </location>
    <ligand>
        <name>substrate</name>
    </ligand>
</feature>
<evidence type="ECO:0000256" key="3">
    <source>
        <dbReference type="PIRSR" id="PIRSR600246-3"/>
    </source>
</evidence>
<gene>
    <name evidence="4" type="ORF">Mal4_00400</name>
</gene>
<dbReference type="InterPro" id="IPR029055">
    <property type="entry name" value="Ntn_hydrolases_N"/>
</dbReference>
<dbReference type="EC" id="3.5.1.26" evidence="4"/>
<sequence>MSTTYPVKVIASANGIRATERAFDLLTKGADTLEAVVEGITVVEDDPEELTVGYGGLPNEDGIVELDAAVMHGPTHRGGAVAGLRRTRYPARLARLVLEQTDHTLLVGEGAEAFARAQGFSEENLLTETARKIWLYWKQTNSTRDDWIAPPIEQLDPAVIRFFKLQPQSDAATTSGQGVTYQRSEAVDRPTGTVHCAAINAQGEMSCVTSTSGLAFKMEGRVGDSPLLGAGLYVDNEVGSCGSTGRGEANIREVSSFAAVELMRQGASPDEAGLEVMQRVIKHTTERHLLGEDGRPNFGLKFYLLGRDGTHAGVSLWGPTQFAVTDADGTRLEPCAYVFRKPGRKE</sequence>
<dbReference type="PANTHER" id="PTHR10188:SF6">
    <property type="entry name" value="N(4)-(BETA-N-ACETYLGLUCOSAMINYL)-L-ASPARAGINASE"/>
    <property type="match status" value="1"/>
</dbReference>
<keyword evidence="4" id="KW-0378">Hydrolase</keyword>
<accession>A0A517YZU3</accession>
<dbReference type="PANTHER" id="PTHR10188">
    <property type="entry name" value="L-ASPARAGINASE"/>
    <property type="match status" value="1"/>
</dbReference>
<dbReference type="EMBL" id="CP036275">
    <property type="protein sequence ID" value="QDU35758.1"/>
    <property type="molecule type" value="Genomic_DNA"/>
</dbReference>
<dbReference type="InterPro" id="IPR000246">
    <property type="entry name" value="Peptidase_T2"/>
</dbReference>
<keyword evidence="5" id="KW-1185">Reference proteome</keyword>
<evidence type="ECO:0000256" key="1">
    <source>
        <dbReference type="PIRSR" id="PIRSR600246-1"/>
    </source>
</evidence>
<proteinExistence type="predicted"/>
<evidence type="ECO:0000256" key="2">
    <source>
        <dbReference type="PIRSR" id="PIRSR600246-2"/>
    </source>
</evidence>
<name>A0A517YZU3_9PLAN</name>
<dbReference type="Pfam" id="PF01112">
    <property type="entry name" value="Asparaginase_2"/>
    <property type="match status" value="1"/>
</dbReference>
<organism evidence="4 5">
    <name type="scientific">Maioricimonas rarisocia</name>
    <dbReference type="NCBI Taxonomy" id="2528026"/>
    <lineage>
        <taxon>Bacteria</taxon>
        <taxon>Pseudomonadati</taxon>
        <taxon>Planctomycetota</taxon>
        <taxon>Planctomycetia</taxon>
        <taxon>Planctomycetales</taxon>
        <taxon>Planctomycetaceae</taxon>
        <taxon>Maioricimonas</taxon>
    </lineage>
</organism>
<feature type="active site" description="Nucleophile" evidence="1">
    <location>
        <position position="193"/>
    </location>
</feature>
<dbReference type="CDD" id="cd04513">
    <property type="entry name" value="Glycosylasparaginase"/>
    <property type="match status" value="1"/>
</dbReference>
<dbReference type="Gene3D" id="3.60.20.30">
    <property type="entry name" value="(Glycosyl)asparaginase"/>
    <property type="match status" value="1"/>
</dbReference>
<dbReference type="OrthoDB" id="9780217at2"/>
<evidence type="ECO:0000313" key="5">
    <source>
        <dbReference type="Proteomes" id="UP000320496"/>
    </source>
</evidence>
<dbReference type="KEGG" id="mri:Mal4_00400"/>
<evidence type="ECO:0000313" key="4">
    <source>
        <dbReference type="EMBL" id="QDU35758.1"/>
    </source>
</evidence>
<dbReference type="GO" id="GO:0005737">
    <property type="term" value="C:cytoplasm"/>
    <property type="evidence" value="ECO:0007669"/>
    <property type="project" value="TreeGrafter"/>
</dbReference>
<feature type="site" description="Cleavage; by autolysis" evidence="3">
    <location>
        <begin position="192"/>
        <end position="193"/>
    </location>
</feature>
<dbReference type="GO" id="GO:0003948">
    <property type="term" value="F:N4-(beta-N-acetylglucosaminyl)-L-asparaginase activity"/>
    <property type="evidence" value="ECO:0007669"/>
    <property type="project" value="UniProtKB-EC"/>
</dbReference>
<reference evidence="4 5" key="1">
    <citation type="submission" date="2019-02" db="EMBL/GenBank/DDBJ databases">
        <title>Deep-cultivation of Planctomycetes and their phenomic and genomic characterization uncovers novel biology.</title>
        <authorList>
            <person name="Wiegand S."/>
            <person name="Jogler M."/>
            <person name="Boedeker C."/>
            <person name="Pinto D."/>
            <person name="Vollmers J."/>
            <person name="Rivas-Marin E."/>
            <person name="Kohn T."/>
            <person name="Peeters S.H."/>
            <person name="Heuer A."/>
            <person name="Rast P."/>
            <person name="Oberbeckmann S."/>
            <person name="Bunk B."/>
            <person name="Jeske O."/>
            <person name="Meyerdierks A."/>
            <person name="Storesund J.E."/>
            <person name="Kallscheuer N."/>
            <person name="Luecker S."/>
            <person name="Lage O.M."/>
            <person name="Pohl T."/>
            <person name="Merkel B.J."/>
            <person name="Hornburger P."/>
            <person name="Mueller R.-W."/>
            <person name="Bruemmer F."/>
            <person name="Labrenz M."/>
            <person name="Spormann A.M."/>
            <person name="Op den Camp H."/>
            <person name="Overmann J."/>
            <person name="Amann R."/>
            <person name="Jetten M.S.M."/>
            <person name="Mascher T."/>
            <person name="Medema M.H."/>
            <person name="Devos D.P."/>
            <person name="Kaster A.-K."/>
            <person name="Ovreas L."/>
            <person name="Rohde M."/>
            <person name="Galperin M.Y."/>
            <person name="Jogler C."/>
        </authorList>
    </citation>
    <scope>NUCLEOTIDE SEQUENCE [LARGE SCALE GENOMIC DNA]</scope>
    <source>
        <strain evidence="4 5">Mal4</strain>
    </source>
</reference>
<feature type="binding site" evidence="2">
    <location>
        <begin position="244"/>
        <end position="247"/>
    </location>
    <ligand>
        <name>substrate</name>
    </ligand>
</feature>
<dbReference type="RefSeq" id="WP_145366462.1">
    <property type="nucleotide sequence ID" value="NZ_CP036275.1"/>
</dbReference>
<dbReference type="SUPFAM" id="SSF56235">
    <property type="entry name" value="N-terminal nucleophile aminohydrolases (Ntn hydrolases)"/>
    <property type="match status" value="1"/>
</dbReference>
<dbReference type="AlphaFoldDB" id="A0A517YZU3"/>
<protein>
    <submittedName>
        <fullName evidence="4">N(4)-(Beta-N-acetylglucosaminyl)-L-asparaginase</fullName>
        <ecNumber evidence="4">3.5.1.26</ecNumber>
    </submittedName>
</protein>
<dbReference type="Proteomes" id="UP000320496">
    <property type="component" value="Chromosome"/>
</dbReference>